<dbReference type="AlphaFoldDB" id="A0A412YT55"/>
<accession>A0A412YT55</accession>
<feature type="active site" description="Proton acceptor" evidence="2">
    <location>
        <position position="65"/>
    </location>
</feature>
<dbReference type="Proteomes" id="UP000284543">
    <property type="component" value="Unassembled WGS sequence"/>
</dbReference>
<dbReference type="Pfam" id="PF02502">
    <property type="entry name" value="LacAB_rpiB"/>
    <property type="match status" value="1"/>
</dbReference>
<evidence type="ECO:0000313" key="4">
    <source>
        <dbReference type="Proteomes" id="UP000284543"/>
    </source>
</evidence>
<gene>
    <name evidence="3" type="ORF">DWW02_29150</name>
</gene>
<keyword evidence="3" id="KW-0413">Isomerase</keyword>
<reference evidence="3 4" key="1">
    <citation type="submission" date="2018-08" db="EMBL/GenBank/DDBJ databases">
        <title>A genome reference for cultivated species of the human gut microbiota.</title>
        <authorList>
            <person name="Zou Y."/>
            <person name="Xue W."/>
            <person name="Luo G."/>
        </authorList>
    </citation>
    <scope>NUCLEOTIDE SEQUENCE [LARGE SCALE GENOMIC DNA]</scope>
    <source>
        <strain evidence="3 4">AF14-18</strain>
    </source>
</reference>
<dbReference type="EMBL" id="QRZM01000029">
    <property type="protein sequence ID" value="RGV68410.1"/>
    <property type="molecule type" value="Genomic_DNA"/>
</dbReference>
<name>A0A412YT55_9FIRM</name>
<feature type="active site" description="Proton donor" evidence="2">
    <location>
        <position position="98"/>
    </location>
</feature>
<proteinExistence type="inferred from homology"/>
<dbReference type="GO" id="GO:0005975">
    <property type="term" value="P:carbohydrate metabolic process"/>
    <property type="evidence" value="ECO:0007669"/>
    <property type="project" value="InterPro"/>
</dbReference>
<comment type="similarity">
    <text evidence="1">Belongs to the LacAB/RpiB family.</text>
</comment>
<dbReference type="PANTHER" id="PTHR30345">
    <property type="entry name" value="RIBOSE-5-PHOSPHATE ISOMERASE B"/>
    <property type="match status" value="1"/>
</dbReference>
<dbReference type="PIRSF" id="PIRSF005384">
    <property type="entry name" value="RpiB_LacA_B"/>
    <property type="match status" value="1"/>
</dbReference>
<evidence type="ECO:0000313" key="3">
    <source>
        <dbReference type="EMBL" id="RGV68410.1"/>
    </source>
</evidence>
<dbReference type="GO" id="GO:0016861">
    <property type="term" value="F:intramolecular oxidoreductase activity, interconverting aldoses and ketoses"/>
    <property type="evidence" value="ECO:0007669"/>
    <property type="project" value="UniProtKB-ARBA"/>
</dbReference>
<organism evidence="3 4">
    <name type="scientific">Enterocloster bolteae</name>
    <dbReference type="NCBI Taxonomy" id="208479"/>
    <lineage>
        <taxon>Bacteria</taxon>
        <taxon>Bacillati</taxon>
        <taxon>Bacillota</taxon>
        <taxon>Clostridia</taxon>
        <taxon>Lachnospirales</taxon>
        <taxon>Lachnospiraceae</taxon>
        <taxon>Enterocloster</taxon>
    </lineage>
</organism>
<dbReference type="Gene3D" id="3.40.1400.10">
    <property type="entry name" value="Sugar-phosphate isomerase, RpiB/LacA/LacB"/>
    <property type="match status" value="1"/>
</dbReference>
<dbReference type="InterPro" id="IPR036569">
    <property type="entry name" value="RpiB_LacA_LacB_sf"/>
</dbReference>
<protein>
    <submittedName>
        <fullName evidence="3">RpiB/LacA/LacB family sugar-phosphate isomerase</fullName>
    </submittedName>
</protein>
<evidence type="ECO:0000256" key="2">
    <source>
        <dbReference type="PIRSR" id="PIRSR005384-1"/>
    </source>
</evidence>
<evidence type="ECO:0000256" key="1">
    <source>
        <dbReference type="ARBA" id="ARBA00008754"/>
    </source>
</evidence>
<dbReference type="PANTHER" id="PTHR30345:SF0">
    <property type="entry name" value="DNA DAMAGE-REPAIR_TOLERATION PROTEIN DRT102"/>
    <property type="match status" value="1"/>
</dbReference>
<sequence length="160" mass="17834">MRVALASDRNGLDYKLRLISHLQEHGYEPIDVGTYNNVPCDTPVFAAKAAKLVASGDCKYGILLCATGSGMIIAANKIKGILCGMGYADLVTKYMRQHNDANMIAFGQKHMGYEDVEHRVDIFLATEFIGQHHTPRVQQIKDLEEGKEIIQTPLMNPNWK</sequence>
<dbReference type="InterPro" id="IPR003500">
    <property type="entry name" value="RpiB_LacA_LacB"/>
</dbReference>
<comment type="caution">
    <text evidence="3">The sequence shown here is derived from an EMBL/GenBank/DDBJ whole genome shotgun (WGS) entry which is preliminary data.</text>
</comment>
<dbReference type="NCBIfam" id="TIGR00689">
    <property type="entry name" value="rpiB_lacA_lacB"/>
    <property type="match status" value="1"/>
</dbReference>
<dbReference type="SUPFAM" id="SSF89623">
    <property type="entry name" value="Ribose/Galactose isomerase RpiB/AlsB"/>
    <property type="match status" value="1"/>
</dbReference>